<keyword evidence="3" id="KW-1185">Reference proteome</keyword>
<feature type="domain" description="HEWD" evidence="1">
    <location>
        <begin position="36"/>
        <end position="89"/>
    </location>
</feature>
<protein>
    <recommendedName>
        <fullName evidence="1">HEWD domain-containing protein</fullName>
    </recommendedName>
</protein>
<dbReference type="Pfam" id="PF20576">
    <property type="entry name" value="HEWD"/>
    <property type="match status" value="1"/>
</dbReference>
<gene>
    <name evidence="2" type="ORF">C450_10333</name>
</gene>
<evidence type="ECO:0000313" key="2">
    <source>
        <dbReference type="EMBL" id="EMA52488.1"/>
    </source>
</evidence>
<accession>M0N4L8</accession>
<evidence type="ECO:0000259" key="1">
    <source>
        <dbReference type="Pfam" id="PF20576"/>
    </source>
</evidence>
<evidence type="ECO:0000313" key="3">
    <source>
        <dbReference type="Proteomes" id="UP000011625"/>
    </source>
</evidence>
<name>M0N4L8_9EURY</name>
<comment type="caution">
    <text evidence="2">The sequence shown here is derived from an EMBL/GenBank/DDBJ whole genome shotgun (WGS) entry which is preliminary data.</text>
</comment>
<organism evidence="2 3">
    <name type="scientific">Halococcus salifodinae DSM 8989</name>
    <dbReference type="NCBI Taxonomy" id="1227456"/>
    <lineage>
        <taxon>Archaea</taxon>
        <taxon>Methanobacteriati</taxon>
        <taxon>Methanobacteriota</taxon>
        <taxon>Stenosarchaea group</taxon>
        <taxon>Halobacteria</taxon>
        <taxon>Halobacteriales</taxon>
        <taxon>Halococcaceae</taxon>
        <taxon>Halococcus</taxon>
    </lineage>
</organism>
<dbReference type="AlphaFoldDB" id="M0N4L8"/>
<sequence>MDTTLRIFALPMGVATSAGGWSDRVVKSYRVVRERMSADLVPPRERECVQCGRQEAWNEGAATWMIDGDAVGRVYCVHEWDINGEYSPFR</sequence>
<dbReference type="Proteomes" id="UP000011625">
    <property type="component" value="Unassembled WGS sequence"/>
</dbReference>
<dbReference type="PATRIC" id="fig|1227456.3.peg.2088"/>
<dbReference type="InterPro" id="IPR046782">
    <property type="entry name" value="HEWD"/>
</dbReference>
<reference evidence="2 3" key="1">
    <citation type="journal article" date="2014" name="PLoS Genet.">
        <title>Phylogenetically driven sequencing of extremely halophilic archaea reveals strategies for static and dynamic osmo-response.</title>
        <authorList>
            <person name="Becker E.A."/>
            <person name="Seitzer P.M."/>
            <person name="Tritt A."/>
            <person name="Larsen D."/>
            <person name="Krusor M."/>
            <person name="Yao A.I."/>
            <person name="Wu D."/>
            <person name="Madern D."/>
            <person name="Eisen J.A."/>
            <person name="Darling A.E."/>
            <person name="Facciotti M.T."/>
        </authorList>
    </citation>
    <scope>NUCLEOTIDE SEQUENCE [LARGE SCALE GENOMIC DNA]</scope>
    <source>
        <strain evidence="2 3">DSM 8989</strain>
    </source>
</reference>
<dbReference type="EMBL" id="AOME01000054">
    <property type="protein sequence ID" value="EMA52488.1"/>
    <property type="molecule type" value="Genomic_DNA"/>
</dbReference>
<proteinExistence type="predicted"/>